<gene>
    <name evidence="9" type="ORF">ANN_20458</name>
</gene>
<comment type="subcellular location">
    <subcellularLocation>
        <location evidence="1">Cytoplasm</location>
    </subcellularLocation>
</comment>
<dbReference type="EMBL" id="JAJSOF020000029">
    <property type="protein sequence ID" value="KAJ4431852.1"/>
    <property type="molecule type" value="Genomic_DNA"/>
</dbReference>
<protein>
    <recommendedName>
        <fullName evidence="8">Protein kinase domain-containing protein</fullName>
    </recommendedName>
</protein>
<keyword evidence="5" id="KW-0067">ATP-binding</keyword>
<evidence type="ECO:0000256" key="6">
    <source>
        <dbReference type="ARBA" id="ARBA00023054"/>
    </source>
</evidence>
<sequence length="670" mass="73683">LCACSLRVQQNRQNTSTPTSTVNQSLTKNLAGLSLDTPVSLKKVTPQAPEFVPSAAGPPGPGSTSAGNGSPSFLNSFSSLTSSGGPQTTFGGRRSSIESPLPVSPRLTPQPSPPLSNRSPTPTLDKTPITPVSTYQENVGGTTYFYPTTVATAAGEAAGLNTSGLSTGSSAVPSVVLPSFHVYPGTPTHLSSLKGKTVPAAGFYVADEIRMETLHRNSLVLAQPDPEQFPDLPNEIDNYHELCPLKPVPSNPMHKSQLLGYPMSTYKATNTKTGARYCLRRVHGFRLPNTKCMVLVDMWKRLQHSNIVQLREVFTTKAFGDYSMIFVYDYHPGSETLLMKHFSPSEPPNGYADPFSADPSAPRPYSHQKNALLRQQHGGGSGMLPEGVIWNYIIQLTSALRVIHAAGLACRTLDPTKILLTGRSRLRLSSLAISDVLTFDSTSPNPLQLIPHFQQEDLTALGKVVLALACRSLMAVQRENMQTSLDLVARTYSTDLRNLIMYLLTNQQQQQHRSVTDLMPMIGARFYTQLDAIQIRSDVLENELSKEMENGRLCRLLVKLGTVNERPELSLDPTWAETGDRYMLKLFRDYLFHQVTEDGRPWLDMSHVVQCLNKLDTGAPEKLRCCVLQICLMSRDEQSILVVSYAELKHCLEQSFEEILNAAAKPDQIA</sequence>
<dbReference type="InterPro" id="IPR000719">
    <property type="entry name" value="Prot_kinase_dom"/>
</dbReference>
<dbReference type="PROSITE" id="PS50011">
    <property type="entry name" value="PROTEIN_KINASE_DOM"/>
    <property type="match status" value="1"/>
</dbReference>
<dbReference type="InterPro" id="IPR011009">
    <property type="entry name" value="Kinase-like_dom_sf"/>
</dbReference>
<evidence type="ECO:0000259" key="8">
    <source>
        <dbReference type="PROSITE" id="PS50011"/>
    </source>
</evidence>
<feature type="non-terminal residue" evidence="9">
    <location>
        <position position="1"/>
    </location>
</feature>
<dbReference type="SUPFAM" id="SSF56112">
    <property type="entry name" value="Protein kinase-like (PK-like)"/>
    <property type="match status" value="1"/>
</dbReference>
<comment type="caution">
    <text evidence="9">The sequence shown here is derived from an EMBL/GenBank/DDBJ whole genome shotgun (WGS) entry which is preliminary data.</text>
</comment>
<evidence type="ECO:0000256" key="3">
    <source>
        <dbReference type="ARBA" id="ARBA00022664"/>
    </source>
</evidence>
<keyword evidence="3" id="KW-0507">mRNA processing</keyword>
<proteinExistence type="inferred from homology"/>
<dbReference type="Pfam" id="PF18101">
    <property type="entry name" value="Pan3_CK"/>
    <property type="match status" value="1"/>
</dbReference>
<keyword evidence="6" id="KW-0175">Coiled coil</keyword>
<dbReference type="HAMAP" id="MF_03181">
    <property type="entry name" value="PAN3"/>
    <property type="match status" value="1"/>
</dbReference>
<dbReference type="Gene3D" id="1.10.510.10">
    <property type="entry name" value="Transferase(Phosphotransferase) domain 1"/>
    <property type="match status" value="1"/>
</dbReference>
<evidence type="ECO:0000256" key="1">
    <source>
        <dbReference type="ARBA" id="ARBA00004496"/>
    </source>
</evidence>
<dbReference type="InterPro" id="IPR041332">
    <property type="entry name" value="Pan3_CK"/>
</dbReference>
<keyword evidence="10" id="KW-1185">Reference proteome</keyword>
<evidence type="ECO:0000256" key="4">
    <source>
        <dbReference type="ARBA" id="ARBA00022741"/>
    </source>
</evidence>
<evidence type="ECO:0000256" key="2">
    <source>
        <dbReference type="ARBA" id="ARBA00022490"/>
    </source>
</evidence>
<keyword evidence="2" id="KW-0963">Cytoplasm</keyword>
<dbReference type="PANTHER" id="PTHR12272:SF11">
    <property type="entry name" value="PAN2-PAN3 DEADENYLATION COMPLEX SUBUNIT PAN3"/>
    <property type="match status" value="1"/>
</dbReference>
<evidence type="ECO:0000256" key="5">
    <source>
        <dbReference type="ARBA" id="ARBA00022840"/>
    </source>
</evidence>
<dbReference type="PANTHER" id="PTHR12272">
    <property type="entry name" value="DEADENYLATION COMPLEX SUBUNIT PAN3"/>
    <property type="match status" value="1"/>
</dbReference>
<evidence type="ECO:0000313" key="10">
    <source>
        <dbReference type="Proteomes" id="UP001148838"/>
    </source>
</evidence>
<evidence type="ECO:0000313" key="9">
    <source>
        <dbReference type="EMBL" id="KAJ4431852.1"/>
    </source>
</evidence>
<feature type="compositionally biased region" description="Low complexity" evidence="7">
    <location>
        <begin position="62"/>
        <end position="86"/>
    </location>
</feature>
<feature type="domain" description="Protein kinase" evidence="8">
    <location>
        <begin position="251"/>
        <end position="527"/>
    </location>
</feature>
<reference evidence="9 10" key="1">
    <citation type="journal article" date="2022" name="Allergy">
        <title>Genome assembly and annotation of Periplaneta americana reveal a comprehensive cockroach allergen profile.</title>
        <authorList>
            <person name="Wang L."/>
            <person name="Xiong Q."/>
            <person name="Saelim N."/>
            <person name="Wang L."/>
            <person name="Nong W."/>
            <person name="Wan A.T."/>
            <person name="Shi M."/>
            <person name="Liu X."/>
            <person name="Cao Q."/>
            <person name="Hui J.H.L."/>
            <person name="Sookrung N."/>
            <person name="Leung T.F."/>
            <person name="Tungtrongchitr A."/>
            <person name="Tsui S.K.W."/>
        </authorList>
    </citation>
    <scope>NUCLEOTIDE SEQUENCE [LARGE SCALE GENOMIC DNA]</scope>
    <source>
        <strain evidence="9">PWHHKU_190912</strain>
    </source>
</reference>
<feature type="compositionally biased region" description="Polar residues" evidence="7">
    <location>
        <begin position="115"/>
        <end position="136"/>
    </location>
</feature>
<keyword evidence="4" id="KW-0547">Nucleotide-binding</keyword>
<name>A0ABQ8SD24_PERAM</name>
<dbReference type="Gene3D" id="1.20.5.5160">
    <property type="match status" value="1"/>
</dbReference>
<accession>A0ABQ8SD24</accession>
<dbReference type="Gene3D" id="1.10.287.3700">
    <property type="match status" value="1"/>
</dbReference>
<organism evidence="9 10">
    <name type="scientific">Periplaneta americana</name>
    <name type="common">American cockroach</name>
    <name type="synonym">Blatta americana</name>
    <dbReference type="NCBI Taxonomy" id="6978"/>
    <lineage>
        <taxon>Eukaryota</taxon>
        <taxon>Metazoa</taxon>
        <taxon>Ecdysozoa</taxon>
        <taxon>Arthropoda</taxon>
        <taxon>Hexapoda</taxon>
        <taxon>Insecta</taxon>
        <taxon>Pterygota</taxon>
        <taxon>Neoptera</taxon>
        <taxon>Polyneoptera</taxon>
        <taxon>Dictyoptera</taxon>
        <taxon>Blattodea</taxon>
        <taxon>Blattoidea</taxon>
        <taxon>Blattidae</taxon>
        <taxon>Blattinae</taxon>
        <taxon>Periplaneta</taxon>
    </lineage>
</organism>
<feature type="region of interest" description="Disordered" evidence="7">
    <location>
        <begin position="49"/>
        <end position="136"/>
    </location>
</feature>
<dbReference type="InterPro" id="IPR030844">
    <property type="entry name" value="PAN3"/>
</dbReference>
<evidence type="ECO:0000256" key="7">
    <source>
        <dbReference type="SAM" id="MobiDB-lite"/>
    </source>
</evidence>
<dbReference type="Proteomes" id="UP001148838">
    <property type="component" value="Unassembled WGS sequence"/>
</dbReference>